<accession>A0A670KJU0</accession>
<sequence>MVAGAGVSPRWLGALSGTAATRAATYRAHELYETANKYHFLHSLAAPYGGSLLIWIAMALDTPSPSPRAPSLPSLGQPPLLLIPRLRLARREPWERRDLPNVREGSLEVVSLL</sequence>
<evidence type="ECO:0000313" key="1">
    <source>
        <dbReference type="Ensembl" id="ENSPMRP00000035909.1"/>
    </source>
</evidence>
<dbReference type="Proteomes" id="UP000472272">
    <property type="component" value="Chromosome 16"/>
</dbReference>
<organism evidence="1 2">
    <name type="scientific">Podarcis muralis</name>
    <name type="common">Wall lizard</name>
    <name type="synonym">Lacerta muralis</name>
    <dbReference type="NCBI Taxonomy" id="64176"/>
    <lineage>
        <taxon>Eukaryota</taxon>
        <taxon>Metazoa</taxon>
        <taxon>Chordata</taxon>
        <taxon>Craniata</taxon>
        <taxon>Vertebrata</taxon>
        <taxon>Euteleostomi</taxon>
        <taxon>Lepidosauria</taxon>
        <taxon>Squamata</taxon>
        <taxon>Bifurcata</taxon>
        <taxon>Unidentata</taxon>
        <taxon>Episquamata</taxon>
        <taxon>Laterata</taxon>
        <taxon>Lacertibaenia</taxon>
        <taxon>Lacertidae</taxon>
        <taxon>Podarcis</taxon>
    </lineage>
</organism>
<reference evidence="1" key="2">
    <citation type="submission" date="2025-08" db="UniProtKB">
        <authorList>
            <consortium name="Ensembl"/>
        </authorList>
    </citation>
    <scope>IDENTIFICATION</scope>
</reference>
<dbReference type="Ensembl" id="ENSPMRT00000038054.1">
    <property type="protein sequence ID" value="ENSPMRP00000035909.1"/>
    <property type="gene ID" value="ENSPMRG00000023192.1"/>
</dbReference>
<name>A0A670KJU0_PODMU</name>
<reference evidence="1 2" key="1">
    <citation type="journal article" date="2019" name="Proc. Natl. Acad. Sci. U.S.A.">
        <title>Regulatory changes in pterin and carotenoid genes underlie balanced color polymorphisms in the wall lizard.</title>
        <authorList>
            <person name="Andrade P."/>
            <person name="Pinho C."/>
            <person name="Perez I de Lanuza G."/>
            <person name="Afonso S."/>
            <person name="Brejcha J."/>
            <person name="Rubin C.J."/>
            <person name="Wallerman O."/>
            <person name="Pereira P."/>
            <person name="Sabatino S.J."/>
            <person name="Bellati A."/>
            <person name="Pellitteri-Rosa D."/>
            <person name="Bosakova Z."/>
            <person name="Bunikis I."/>
            <person name="Carretero M.A."/>
            <person name="Feiner N."/>
            <person name="Marsik P."/>
            <person name="Pauperio F."/>
            <person name="Salvi D."/>
            <person name="Soler L."/>
            <person name="While G.M."/>
            <person name="Uller T."/>
            <person name="Font E."/>
            <person name="Andersson L."/>
            <person name="Carneiro M."/>
        </authorList>
    </citation>
    <scope>NUCLEOTIDE SEQUENCE</scope>
</reference>
<protein>
    <submittedName>
        <fullName evidence="1">Uncharacterized protein</fullName>
    </submittedName>
</protein>
<proteinExistence type="predicted"/>
<dbReference type="AlphaFoldDB" id="A0A670KJU0"/>
<reference evidence="1" key="3">
    <citation type="submission" date="2025-09" db="UniProtKB">
        <authorList>
            <consortium name="Ensembl"/>
        </authorList>
    </citation>
    <scope>IDENTIFICATION</scope>
</reference>
<keyword evidence="2" id="KW-1185">Reference proteome</keyword>
<evidence type="ECO:0000313" key="2">
    <source>
        <dbReference type="Proteomes" id="UP000472272"/>
    </source>
</evidence>